<organism evidence="3 4">
    <name type="scientific">Agrococcus citreus</name>
    <dbReference type="NCBI Taxonomy" id="84643"/>
    <lineage>
        <taxon>Bacteria</taxon>
        <taxon>Bacillati</taxon>
        <taxon>Actinomycetota</taxon>
        <taxon>Actinomycetes</taxon>
        <taxon>Micrococcales</taxon>
        <taxon>Microbacteriaceae</taxon>
        <taxon>Agrococcus</taxon>
    </lineage>
</organism>
<feature type="domain" description="UspA" evidence="2">
    <location>
        <begin position="3"/>
        <end position="104"/>
    </location>
</feature>
<dbReference type="PANTHER" id="PTHR46268">
    <property type="entry name" value="STRESS RESPONSE PROTEIN NHAX"/>
    <property type="match status" value="1"/>
</dbReference>
<evidence type="ECO:0000313" key="3">
    <source>
        <dbReference type="EMBL" id="GAA1419732.1"/>
    </source>
</evidence>
<dbReference type="Gene3D" id="3.40.50.620">
    <property type="entry name" value="HUPs"/>
    <property type="match status" value="2"/>
</dbReference>
<dbReference type="EMBL" id="BAAAKK010000001">
    <property type="protein sequence ID" value="GAA1419732.1"/>
    <property type="molecule type" value="Genomic_DNA"/>
</dbReference>
<comment type="caution">
    <text evidence="3">The sequence shown here is derived from an EMBL/GenBank/DDBJ whole genome shotgun (WGS) entry which is preliminary data.</text>
</comment>
<dbReference type="Pfam" id="PF00582">
    <property type="entry name" value="Usp"/>
    <property type="match status" value="2"/>
</dbReference>
<dbReference type="InterPro" id="IPR006015">
    <property type="entry name" value="Universal_stress_UspA"/>
</dbReference>
<keyword evidence="4" id="KW-1185">Reference proteome</keyword>
<dbReference type="CDD" id="cd00293">
    <property type="entry name" value="USP-like"/>
    <property type="match status" value="1"/>
</dbReference>
<dbReference type="PANTHER" id="PTHR46268:SF6">
    <property type="entry name" value="UNIVERSAL STRESS PROTEIN UP12"/>
    <property type="match status" value="1"/>
</dbReference>
<evidence type="ECO:0000256" key="1">
    <source>
        <dbReference type="ARBA" id="ARBA00008791"/>
    </source>
</evidence>
<name>A0ABN1YPY1_9MICO</name>
<dbReference type="InterPro" id="IPR006016">
    <property type="entry name" value="UspA"/>
</dbReference>
<feature type="domain" description="UspA" evidence="2">
    <location>
        <begin position="142"/>
        <end position="277"/>
    </location>
</feature>
<protein>
    <submittedName>
        <fullName evidence="3">Universal stress protein</fullName>
    </submittedName>
</protein>
<dbReference type="PRINTS" id="PR01438">
    <property type="entry name" value="UNVRSLSTRESS"/>
</dbReference>
<dbReference type="SUPFAM" id="SSF52402">
    <property type="entry name" value="Adenine nucleotide alpha hydrolases-like"/>
    <property type="match status" value="2"/>
</dbReference>
<accession>A0ABN1YPY1</accession>
<evidence type="ECO:0000259" key="2">
    <source>
        <dbReference type="Pfam" id="PF00582"/>
    </source>
</evidence>
<reference evidence="3 4" key="1">
    <citation type="journal article" date="2019" name="Int. J. Syst. Evol. Microbiol.">
        <title>The Global Catalogue of Microorganisms (GCM) 10K type strain sequencing project: providing services to taxonomists for standard genome sequencing and annotation.</title>
        <authorList>
            <consortium name="The Broad Institute Genomics Platform"/>
            <consortium name="The Broad Institute Genome Sequencing Center for Infectious Disease"/>
            <person name="Wu L."/>
            <person name="Ma J."/>
        </authorList>
    </citation>
    <scope>NUCLEOTIDE SEQUENCE [LARGE SCALE GENOMIC DNA]</scope>
    <source>
        <strain evidence="3 4">JCM 12398</strain>
    </source>
</reference>
<comment type="similarity">
    <text evidence="1">Belongs to the universal stress protein A family.</text>
</comment>
<evidence type="ECO:0000313" key="4">
    <source>
        <dbReference type="Proteomes" id="UP001501266"/>
    </source>
</evidence>
<dbReference type="InterPro" id="IPR014729">
    <property type="entry name" value="Rossmann-like_a/b/a_fold"/>
</dbReference>
<gene>
    <name evidence="3" type="ORF">GCM10009640_08000</name>
</gene>
<sequence>MRFTKIVVGWDGSPASRAAAEWSAAYALGTPVQIVHAIGGRAVGGEYLAATGERSTARIALMELADALREAHPEGSFETDTVRGAAIDALEERLASDVLVVVGGSSGGRRSMWSLGARLAGRPEGGSVAVIPVASERARPATVAVGIDGTREAVTALEVATAEAHRLGAALTVLHAWDIPAAPSIGFDEYPTESDVEMTERMHRLLLSDALDLARDRGAEPDGRLEMGSAREVLRRAGGASRLLVVGSHGARELARFFLGSVSHSLVIDPPGPVLVVGA</sequence>
<dbReference type="Proteomes" id="UP001501266">
    <property type="component" value="Unassembled WGS sequence"/>
</dbReference>
<proteinExistence type="inferred from homology"/>